<sequence length="436" mass="49753">MKKKYINYLLFALVLSLCIFYFSRNLDGFQTSPIDFTNFSGTLTGIRVVIINGSNYNLLDRIKGLLGGNLTDNDIKMMKERPNGDLIYPYFYINPTGDSGSSSGDEDPYNLYVEPEIATFFIADQGFGTRVAFNRAYDQMKEKILHTINFSRNPKIPPIVLTNKNINVIYNNIYANLYKKNLRLVSLILNKTIDYPPVDYSQYNSPIPTLTPKIVLSPHVKQRMENYIFLSSITVKMSLLDIIQKFREPLLEYPVGSIHNITLIKSDKTTDILRITVDGGNILINYGDIQPTAEIKVYKLDFLQSLFDNRWNPLGVTEQGFPYLFEIRNDSPQISREFIVDDLRRPLLERKIPDSVIQNYISPILLKIKEDFITFFKGTEGGSSITFSPDQILTLNLSDFSSAPPQEIKVDIVTEMSVNNTPPSSILDQVRKILCI</sequence>
<organism evidence="1">
    <name type="scientific">viral metagenome</name>
    <dbReference type="NCBI Taxonomy" id="1070528"/>
    <lineage>
        <taxon>unclassified sequences</taxon>
        <taxon>metagenomes</taxon>
        <taxon>organismal metagenomes</taxon>
    </lineage>
</organism>
<protein>
    <submittedName>
        <fullName evidence="1">Uncharacterized protein</fullName>
    </submittedName>
</protein>
<reference evidence="1" key="1">
    <citation type="journal article" date="2020" name="Nature">
        <title>Giant virus diversity and host interactions through global metagenomics.</title>
        <authorList>
            <person name="Schulz F."/>
            <person name="Roux S."/>
            <person name="Paez-Espino D."/>
            <person name="Jungbluth S."/>
            <person name="Walsh D.A."/>
            <person name="Denef V.J."/>
            <person name="McMahon K.D."/>
            <person name="Konstantinidis K.T."/>
            <person name="Eloe-Fadrosh E.A."/>
            <person name="Kyrpides N.C."/>
            <person name="Woyke T."/>
        </authorList>
    </citation>
    <scope>NUCLEOTIDE SEQUENCE</scope>
    <source>
        <strain evidence="1">GVMAG-S-1101172-89</strain>
    </source>
</reference>
<evidence type="ECO:0000313" key="1">
    <source>
        <dbReference type="EMBL" id="QHU12602.1"/>
    </source>
</evidence>
<dbReference type="EMBL" id="MN740808">
    <property type="protein sequence ID" value="QHU12602.1"/>
    <property type="molecule type" value="Genomic_DNA"/>
</dbReference>
<dbReference type="AlphaFoldDB" id="A0A6C0K3J1"/>
<name>A0A6C0K3J1_9ZZZZ</name>
<proteinExistence type="predicted"/>
<accession>A0A6C0K3J1</accession>